<proteinExistence type="predicted"/>
<keyword evidence="1" id="KW-0472">Membrane</keyword>
<comment type="caution">
    <text evidence="2">The sequence shown here is derived from an EMBL/GenBank/DDBJ whole genome shotgun (WGS) entry which is preliminary data.</text>
</comment>
<name>A0A1Q6RAR0_9FIRM</name>
<feature type="transmembrane region" description="Helical" evidence="1">
    <location>
        <begin position="165"/>
        <end position="190"/>
    </location>
</feature>
<dbReference type="STRING" id="626940.BHW43_00725"/>
<feature type="transmembrane region" description="Helical" evidence="1">
    <location>
        <begin position="132"/>
        <end position="153"/>
    </location>
</feature>
<evidence type="ECO:0000256" key="1">
    <source>
        <dbReference type="SAM" id="Phobius"/>
    </source>
</evidence>
<dbReference type="EMBL" id="MNTG01000001">
    <property type="protein sequence ID" value="OLA39452.1"/>
    <property type="molecule type" value="Genomic_DNA"/>
</dbReference>
<evidence type="ECO:0000313" key="3">
    <source>
        <dbReference type="Proteomes" id="UP000186777"/>
    </source>
</evidence>
<dbReference type="RefSeq" id="WP_303679130.1">
    <property type="nucleotide sequence ID" value="NZ_DAWEAL010000072.1"/>
</dbReference>
<keyword evidence="1" id="KW-1133">Transmembrane helix</keyword>
<feature type="transmembrane region" description="Helical" evidence="1">
    <location>
        <begin position="44"/>
        <end position="66"/>
    </location>
</feature>
<organism evidence="2 3">
    <name type="scientific">Phascolarctobacterium succinatutens</name>
    <dbReference type="NCBI Taxonomy" id="626940"/>
    <lineage>
        <taxon>Bacteria</taxon>
        <taxon>Bacillati</taxon>
        <taxon>Bacillota</taxon>
        <taxon>Negativicutes</taxon>
        <taxon>Acidaminococcales</taxon>
        <taxon>Acidaminococcaceae</taxon>
        <taxon>Phascolarctobacterium</taxon>
    </lineage>
</organism>
<protein>
    <submittedName>
        <fullName evidence="2">Uncharacterized protein</fullName>
    </submittedName>
</protein>
<evidence type="ECO:0000313" key="2">
    <source>
        <dbReference type="EMBL" id="OLA39452.1"/>
    </source>
</evidence>
<dbReference type="AlphaFoldDB" id="A0A1Q6RAR0"/>
<gene>
    <name evidence="2" type="ORF">BHW43_00725</name>
</gene>
<dbReference type="Proteomes" id="UP000186777">
    <property type="component" value="Unassembled WGS sequence"/>
</dbReference>
<feature type="transmembrane region" description="Helical" evidence="1">
    <location>
        <begin position="12"/>
        <end position="38"/>
    </location>
</feature>
<reference evidence="2 3" key="1">
    <citation type="journal article" date="2016" name="Nat. Biotechnol.">
        <title>Measurement of bacterial replication rates in microbial communities.</title>
        <authorList>
            <person name="Brown C.T."/>
            <person name="Olm M.R."/>
            <person name="Thomas B.C."/>
            <person name="Banfield J.F."/>
        </authorList>
    </citation>
    <scope>NUCLEOTIDE SEQUENCE [LARGE SCALE GENOMIC DNA]</scope>
    <source>
        <strain evidence="2">46_33</strain>
    </source>
</reference>
<sequence length="197" mass="22448">MRTFLPLAFWYWLYNQLFFFLGALGFFVIHFLVAFIGFGGMDTLASAILTTLYAFILYKLFGRFLWRSRLQQYNPGNTQLLCASLLPLILGSVVLTASFAIADGKIYNTMTAMPVLAAINLSLSYLPLAKSVWTMLILGSIFNIFTITCFWRYCRKYLQQEIPWLKLFTIIAICLAVCTIIIYSTTIMYLPDDKVGG</sequence>
<accession>A0A1Q6RAR0</accession>
<feature type="transmembrane region" description="Helical" evidence="1">
    <location>
        <begin position="78"/>
        <end position="101"/>
    </location>
</feature>
<keyword evidence="1" id="KW-0812">Transmembrane</keyword>